<feature type="compositionally biased region" description="Gly residues" evidence="1">
    <location>
        <begin position="211"/>
        <end position="223"/>
    </location>
</feature>
<gene>
    <name evidence="2" type="ORF">QBE54_04310</name>
</gene>
<feature type="compositionally biased region" description="Pro residues" evidence="1">
    <location>
        <begin position="232"/>
        <end position="258"/>
    </location>
</feature>
<dbReference type="EMBL" id="CP121689">
    <property type="protein sequence ID" value="WZL76958.1"/>
    <property type="molecule type" value="Genomic_DNA"/>
</dbReference>
<name>A0ABZ2YD93_9BACT</name>
<keyword evidence="3" id="KW-1185">Reference proteome</keyword>
<protein>
    <recommendedName>
        <fullName evidence="4">Carboxypeptidase regulatory-like domain-containing protein</fullName>
    </recommendedName>
</protein>
<sequence length="264" mass="27672">MSIKKWVLPLTAILALSLVFLGGCLGTSFRVAVVVRGVVANPEGDTLCYIDFKENPQISEGVPLSNADLLIIGDEGTRVTTETDEKGEYRFTGKAGEAYVIYAYKGNIIVKKGIATLTPNSQEAGEANYYTTSQVIIYEVAERLYPGAVEIADIPFLEPTDEIVQAVKNVLANCEDAQGDPQVIALVEALVNNLFGAPGEAGTPPVVTNGGNEGENGGNGETPGNGEEEPPPEPPEVPEVPSPPSPPSPPPPPAPSFPNCPTCG</sequence>
<evidence type="ECO:0008006" key="4">
    <source>
        <dbReference type="Google" id="ProtNLM"/>
    </source>
</evidence>
<dbReference type="SUPFAM" id="SSF49478">
    <property type="entry name" value="Cna protein B-type domain"/>
    <property type="match status" value="1"/>
</dbReference>
<feature type="region of interest" description="Disordered" evidence="1">
    <location>
        <begin position="198"/>
        <end position="264"/>
    </location>
</feature>
<organism evidence="2 3">
    <name type="scientific">Thermatribacter velox</name>
    <dbReference type="NCBI Taxonomy" id="3039681"/>
    <lineage>
        <taxon>Bacteria</taxon>
        <taxon>Pseudomonadati</taxon>
        <taxon>Atribacterota</taxon>
        <taxon>Atribacteria</taxon>
        <taxon>Atribacterales</taxon>
        <taxon>Thermatribacteraceae</taxon>
        <taxon>Thermatribacter</taxon>
    </lineage>
</organism>
<evidence type="ECO:0000313" key="2">
    <source>
        <dbReference type="EMBL" id="WZL76958.1"/>
    </source>
</evidence>
<dbReference type="Proteomes" id="UP001461341">
    <property type="component" value="Chromosome"/>
</dbReference>
<accession>A0ABZ2YD93</accession>
<proteinExistence type="predicted"/>
<reference evidence="2 3" key="1">
    <citation type="submission" date="2023-03" db="EMBL/GenBank/DDBJ databases">
        <title>Novel Species.</title>
        <authorList>
            <person name="Ma S."/>
        </authorList>
    </citation>
    <scope>NUCLEOTIDE SEQUENCE [LARGE SCALE GENOMIC DNA]</scope>
    <source>
        <strain evidence="2 3">B11</strain>
    </source>
</reference>
<evidence type="ECO:0000313" key="3">
    <source>
        <dbReference type="Proteomes" id="UP001461341"/>
    </source>
</evidence>
<dbReference type="PROSITE" id="PS51257">
    <property type="entry name" value="PROKAR_LIPOPROTEIN"/>
    <property type="match status" value="1"/>
</dbReference>
<evidence type="ECO:0000256" key="1">
    <source>
        <dbReference type="SAM" id="MobiDB-lite"/>
    </source>
</evidence>
<dbReference type="RefSeq" id="WP_369019123.1">
    <property type="nucleotide sequence ID" value="NZ_CP121689.1"/>
</dbReference>